<sequence>MSGFQLALDYIDAGSEEEILQHRERALDAIKKLEKALGLTQRVEPGLPSDSISIEPDVEQRPQQLSEKILARIDKNLVSTVSYARKSPETAVAPAPQKREDPRIIDAQIYYGARKKTTSMMFRTALAIRSISMEFARFQYYRRGYSRVARQVNRLSAKADQTQEATIGDFIKENHIADHRTFERMITSGTKMLVLEGLSGSCGISSLLWKVPSWSKLSYPELPVLLELLLQMPEYDKVRTTAEDLTGWYEQCQDVYDQNIYAQRATFLYNKLPLCRPKDVIQPVSYPIIGADSFGEHMTDSDMVVSTASARPESSLKHTGMCSFALHVHIARCH</sequence>
<proteinExistence type="predicted"/>
<evidence type="ECO:0000313" key="2">
    <source>
        <dbReference type="Proteomes" id="UP000283841"/>
    </source>
</evidence>
<gene>
    <name evidence="1" type="ORF">C8Q69DRAFT_252799</name>
</gene>
<accession>A0A443HUC1</accession>
<protein>
    <submittedName>
        <fullName evidence="1">Uncharacterized protein</fullName>
    </submittedName>
</protein>
<dbReference type="GeneID" id="39595870"/>
<dbReference type="VEuPathDB" id="FungiDB:C8Q69DRAFT_252799"/>
<keyword evidence="2" id="KW-1185">Reference proteome</keyword>
<dbReference type="AlphaFoldDB" id="A0A443HUC1"/>
<dbReference type="Proteomes" id="UP000283841">
    <property type="component" value="Unassembled WGS sequence"/>
</dbReference>
<dbReference type="RefSeq" id="XP_028485067.1">
    <property type="nucleotide sequence ID" value="XM_028626593.1"/>
</dbReference>
<name>A0A443HUC1_BYSSP</name>
<comment type="caution">
    <text evidence="1">The sequence shown here is derived from an EMBL/GenBank/DDBJ whole genome shotgun (WGS) entry which is preliminary data.</text>
</comment>
<organism evidence="1 2">
    <name type="scientific">Byssochlamys spectabilis</name>
    <name type="common">Paecilomyces variotii</name>
    <dbReference type="NCBI Taxonomy" id="264951"/>
    <lineage>
        <taxon>Eukaryota</taxon>
        <taxon>Fungi</taxon>
        <taxon>Dikarya</taxon>
        <taxon>Ascomycota</taxon>
        <taxon>Pezizomycotina</taxon>
        <taxon>Eurotiomycetes</taxon>
        <taxon>Eurotiomycetidae</taxon>
        <taxon>Eurotiales</taxon>
        <taxon>Thermoascaceae</taxon>
        <taxon>Paecilomyces</taxon>
    </lineage>
</organism>
<evidence type="ECO:0000313" key="1">
    <source>
        <dbReference type="EMBL" id="RWQ95422.1"/>
    </source>
</evidence>
<reference evidence="1 2" key="1">
    <citation type="journal article" date="2018" name="Front. Microbiol.">
        <title>Genomic and genetic insights into a cosmopolitan fungus, Paecilomyces variotii (Eurotiales).</title>
        <authorList>
            <person name="Urquhart A.S."/>
            <person name="Mondo S.J."/>
            <person name="Makela M.R."/>
            <person name="Hane J.K."/>
            <person name="Wiebenga A."/>
            <person name="He G."/>
            <person name="Mihaltcheva S."/>
            <person name="Pangilinan J."/>
            <person name="Lipzen A."/>
            <person name="Barry K."/>
            <person name="de Vries R.P."/>
            <person name="Grigoriev I.V."/>
            <person name="Idnurm A."/>
        </authorList>
    </citation>
    <scope>NUCLEOTIDE SEQUENCE [LARGE SCALE GENOMIC DNA]</scope>
    <source>
        <strain evidence="1 2">CBS 101075</strain>
    </source>
</reference>
<dbReference type="EMBL" id="RCNU01000005">
    <property type="protein sequence ID" value="RWQ95422.1"/>
    <property type="molecule type" value="Genomic_DNA"/>
</dbReference>
<dbReference type="STRING" id="264951.A0A443HUC1"/>